<feature type="region of interest" description="Disordered" evidence="3">
    <location>
        <begin position="275"/>
        <end position="294"/>
    </location>
</feature>
<keyword evidence="1" id="KW-0677">Repeat</keyword>
<dbReference type="Pfam" id="PF24883">
    <property type="entry name" value="NPHP3_N"/>
    <property type="match status" value="1"/>
</dbReference>
<comment type="caution">
    <text evidence="6">The sequence shown here is derived from an EMBL/GenBank/DDBJ whole genome shotgun (WGS) entry which is preliminary data.</text>
</comment>
<dbReference type="InterPro" id="IPR031350">
    <property type="entry name" value="Goodbye_dom"/>
</dbReference>
<evidence type="ECO:0000259" key="5">
    <source>
        <dbReference type="Pfam" id="PF24883"/>
    </source>
</evidence>
<keyword evidence="2" id="KW-0802">TPR repeat</keyword>
<evidence type="ECO:0000313" key="7">
    <source>
        <dbReference type="Proteomes" id="UP000694050"/>
    </source>
</evidence>
<proteinExistence type="predicted"/>
<evidence type="ECO:0008006" key="8">
    <source>
        <dbReference type="Google" id="ProtNLM"/>
    </source>
</evidence>
<feature type="region of interest" description="Disordered" evidence="3">
    <location>
        <begin position="1311"/>
        <end position="1385"/>
    </location>
</feature>
<accession>A0A8J5P2Y5</accession>
<evidence type="ECO:0000259" key="4">
    <source>
        <dbReference type="Pfam" id="PF17109"/>
    </source>
</evidence>
<sequence>MVAKKARVELEKQLKNDDRDVADLWKEALKSYESIVGFGLQRKFDNVQSMLDYGTDQMNNFHKFRHDKGKVDRLRTLFASNLDLVEQGANQIIAAAAPAFPPAAAIGTALTYMLQACRSVSADYDIVIVFFEDMNSFLGRITILEKRLPQDKAYQNCLMEVFTSLLTMCGFAHKYIELGRFKKWISNLFKGDDGELGGARANMNKNLDHLQQATEFAILGNTEETLAMASQLDENQKSHAEMLERVGHTIDTIHENTENIRGDIAKILKLFGGQKKEKTMEKPQANKPTSSNSIRNAMPIVFNDDHEYHALKETLLPDSCSWLFSEPEWEEWLKLPDGTRPILAVTSEPGTGKSHMAAALHDKLAQRASEDEKGHTCVAHFYFREQEDAFAFLLCGVITVINRIAETNYAACEKLNAQIARDDIDIDTKIWQNLVEHLLGAVFAPDSKFNLFIVLDGLDELRDWANFKLFLTDYFNDKGLKISLVVTSRPEKLDDLPEGTKITRIEATKKKQMQDLRALIWSEINSLNNLRRFSRYVQQRIADTIEEVSPNMLYAQHLLGRFDDLGREGAVLRALSQDKPKNLHEIYEILLAESQRRMPPKHQEVAASLLHWVAFAKRLLTLAEIQSLVKYLTQDSNFDIEEIRELFDKFLRVGGPGYDTEVLARLQASQATAVQDLKQDDDKKHDSIYDDGPLPVTFQERSMRHYFTNSSHGASDFRWGLSEANRKMLITSAELLRQPRKSLSEGLLKYSALWFIGHFISIIIDQHTSEEQVEVLEAFAETMSDKTGLAEMMAKSGVMYGKRGGAAITNGKVAEWAGLLEKPDIKEKLSDFAVKWWQRVGPEPATCRLEIAKGYLRQLYSADNAKEAFDSWQQLQGVLQVSELTKLVMDQAVINFPDRFEGEKGFSKDSAEFNETAGSLGILNLFGDEIKPDAAAHRAVAEVLDQYDLLDPAEKTCRAALELCNPNDDEFYRTSCVLSSLLLQQKKKKEAGEVASTAVNKLSTSDIPPALKRTVYTTRARAQSKLRQYEAALESFSKAKASDPDGITPGQDLVDELKVVERKKDKAQYIQMLKEWSLVERITWIASDYAEEGEGRQAVFADIASETGEQDFIVKFYEEAIAFLDNLDAATPLRLDLAVIYFEVCREPEKALKLLDQVFDTRATGLRFPILGGTALLMMLRAVDCMTNVQLELFRKSRDPVYKAERLAAQAGLMQRPFASDVPRTSASWTSFHRIGLAYMYLVMGPLDKFQQTIQSLLDDCFAGLNDSVGWNDAPYLWMMAQSLSLMSKALRNDEELRRYARIVASGVFSRLGNTDKPDDAPSAEEAKDQEKPKTEEDSKVPAAEEKQDVKENGDTEHDQADVDTSDDEQDVTNPPSDEGDLVDPEDGYYTCGGYCNPSRTFKWWANRSAYIYVTFASGIICEECQAEYDAIQRGEKKFKGRYFYGLGQDKLKLPIEGWRGVKNGVMRIEGQEDVAVDDFFKKLETEVVKNAWDRIWAGDGF</sequence>
<dbReference type="PANTHER" id="PTHR10039">
    <property type="entry name" value="AMELOGENIN"/>
    <property type="match status" value="1"/>
</dbReference>
<evidence type="ECO:0000256" key="2">
    <source>
        <dbReference type="PROSITE-ProRule" id="PRU00339"/>
    </source>
</evidence>
<feature type="compositionally biased region" description="Basic and acidic residues" evidence="3">
    <location>
        <begin position="1314"/>
        <end position="1361"/>
    </location>
</feature>
<dbReference type="Pfam" id="PF17109">
    <property type="entry name" value="Goodbye"/>
    <property type="match status" value="1"/>
</dbReference>
<organism evidence="6 7">
    <name type="scientific">Fusarium oxysporum f. sp. rapae</name>
    <dbReference type="NCBI Taxonomy" id="485398"/>
    <lineage>
        <taxon>Eukaryota</taxon>
        <taxon>Fungi</taxon>
        <taxon>Dikarya</taxon>
        <taxon>Ascomycota</taxon>
        <taxon>Pezizomycotina</taxon>
        <taxon>Sordariomycetes</taxon>
        <taxon>Hypocreomycetidae</taxon>
        <taxon>Hypocreales</taxon>
        <taxon>Nectriaceae</taxon>
        <taxon>Fusarium</taxon>
        <taxon>Fusarium oxysporum species complex</taxon>
    </lineage>
</organism>
<name>A0A8J5P2Y5_FUSOX</name>
<dbReference type="EMBL" id="JAELUQ010000005">
    <property type="protein sequence ID" value="KAG7413803.1"/>
    <property type="molecule type" value="Genomic_DNA"/>
</dbReference>
<feature type="domain" description="Fungal STAND N-terminal Goodbye" evidence="4">
    <location>
        <begin position="25"/>
        <end position="142"/>
    </location>
</feature>
<dbReference type="Proteomes" id="UP000694050">
    <property type="component" value="Unassembled WGS sequence"/>
</dbReference>
<protein>
    <recommendedName>
        <fullName evidence="8">Fungal STAND N-terminal Goodbye domain-containing protein</fullName>
    </recommendedName>
</protein>
<reference evidence="6" key="1">
    <citation type="submission" date="2021-04" db="EMBL/GenBank/DDBJ databases">
        <title>First draft genome resource for Brassicaceae pathogens Fusarium oxysporum f. sp. raphani and Fusarium oxysporum f. sp. rapae.</title>
        <authorList>
            <person name="Asai S."/>
        </authorList>
    </citation>
    <scope>NUCLEOTIDE SEQUENCE</scope>
    <source>
        <strain evidence="6">Tf1208</strain>
    </source>
</reference>
<dbReference type="InterPro" id="IPR019734">
    <property type="entry name" value="TPR_rpt"/>
</dbReference>
<evidence type="ECO:0000256" key="3">
    <source>
        <dbReference type="SAM" id="MobiDB-lite"/>
    </source>
</evidence>
<feature type="domain" description="Nephrocystin 3-like N-terminal" evidence="5">
    <location>
        <begin position="319"/>
        <end position="489"/>
    </location>
</feature>
<dbReference type="PANTHER" id="PTHR10039:SF17">
    <property type="entry name" value="FUNGAL STAND N-TERMINAL GOODBYE DOMAIN-CONTAINING PROTEIN-RELATED"/>
    <property type="match status" value="1"/>
</dbReference>
<feature type="repeat" description="TPR" evidence="2">
    <location>
        <begin position="1013"/>
        <end position="1046"/>
    </location>
</feature>
<feature type="compositionally biased region" description="Acidic residues" evidence="3">
    <location>
        <begin position="1362"/>
        <end position="1371"/>
    </location>
</feature>
<dbReference type="InterPro" id="IPR056884">
    <property type="entry name" value="NPHP3-like_N"/>
</dbReference>
<gene>
    <name evidence="6" type="ORF">Forpe1208_v008183</name>
</gene>
<dbReference type="PROSITE" id="PS50005">
    <property type="entry name" value="TPR"/>
    <property type="match status" value="1"/>
</dbReference>
<evidence type="ECO:0000313" key="6">
    <source>
        <dbReference type="EMBL" id="KAG7413803.1"/>
    </source>
</evidence>
<evidence type="ECO:0000256" key="1">
    <source>
        <dbReference type="ARBA" id="ARBA00022737"/>
    </source>
</evidence>